<comment type="catalytic activity">
    <reaction evidence="11">
        <text>L-seryl-[protein] + ATP = O-phospho-L-seryl-[protein] + ADP + H(+)</text>
        <dbReference type="Rhea" id="RHEA:17989"/>
        <dbReference type="Rhea" id="RHEA-COMP:9863"/>
        <dbReference type="Rhea" id="RHEA-COMP:11604"/>
        <dbReference type="ChEBI" id="CHEBI:15378"/>
        <dbReference type="ChEBI" id="CHEBI:29999"/>
        <dbReference type="ChEBI" id="CHEBI:30616"/>
        <dbReference type="ChEBI" id="CHEBI:83421"/>
        <dbReference type="ChEBI" id="CHEBI:456216"/>
        <dbReference type="EC" id="2.7.11.1"/>
    </reaction>
</comment>
<dbReference type="RefSeq" id="WP_063673794.1">
    <property type="nucleotide sequence ID" value="NZ_CP014841.1"/>
</dbReference>
<organism evidence="13 14">
    <name type="scientific">Dyella thiooxydans</name>
    <dbReference type="NCBI Taxonomy" id="445710"/>
    <lineage>
        <taxon>Bacteria</taxon>
        <taxon>Pseudomonadati</taxon>
        <taxon>Pseudomonadota</taxon>
        <taxon>Gammaproteobacteria</taxon>
        <taxon>Lysobacterales</taxon>
        <taxon>Rhodanobacteraceae</taxon>
        <taxon>Dyella</taxon>
    </lineage>
</organism>
<evidence type="ECO:0000259" key="12">
    <source>
        <dbReference type="Pfam" id="PF01636"/>
    </source>
</evidence>
<dbReference type="SUPFAM" id="SSF56112">
    <property type="entry name" value="Protein kinase-like (PK-like)"/>
    <property type="match status" value="1"/>
</dbReference>
<keyword evidence="2 11" id="KW-0723">Serine/threonine-protein kinase</keyword>
<evidence type="ECO:0000256" key="10">
    <source>
        <dbReference type="ARBA" id="ARBA00023016"/>
    </source>
</evidence>
<feature type="binding site" evidence="11">
    <location>
        <position position="207"/>
    </location>
    <ligand>
        <name>Mg(2+)</name>
        <dbReference type="ChEBI" id="CHEBI:18420"/>
    </ligand>
</feature>
<gene>
    <name evidence="11" type="primary">srkA</name>
    <name evidence="13" type="ORF">ATSB10_33530</name>
</gene>
<keyword evidence="1 11" id="KW-0963">Cytoplasm</keyword>
<comment type="cofactor">
    <cofactor evidence="11">
        <name>Mg(2+)</name>
        <dbReference type="ChEBI" id="CHEBI:18420"/>
    </cofactor>
</comment>
<proteinExistence type="inferred from homology"/>
<sequence length="315" mass="34921">MSNEAPYAQLTPDLVLDAVAACGLWPDGRLLALNSYENRVWQVGIEDAAPVIAKFYRPGRWSDAAIEEEHAFAQELMDAEIPVVAPLRFDGRSLLHHGGYRYALSPRHGGRAPSLESRDQLEWLGRLIARIHTVGARTPFAHRGRLDRATMIAAPVSAVLASLLLPASLEGAYRTATDRLDRAVADRLDAVGPVRTLRLHGDCHPGNVLWTDAGPHFVDLDDARSGPAVQDLWMLANDAAAMEALLEGYATMRDFDPAELALVPALRAMRQVHHAGWIAQRWHDPAFPLAFPFVAEPRWWEQHVTDLHELAEDLE</sequence>
<feature type="binding site" evidence="11">
    <location>
        <position position="219"/>
    </location>
    <ligand>
        <name>Mg(2+)</name>
        <dbReference type="ChEBI" id="CHEBI:18420"/>
    </ligand>
</feature>
<dbReference type="Pfam" id="PF01636">
    <property type="entry name" value="APH"/>
    <property type="match status" value="1"/>
</dbReference>
<name>A0A160N4K8_9GAMM</name>
<keyword evidence="6 11" id="KW-0547">Nucleotide-binding</keyword>
<evidence type="ECO:0000256" key="2">
    <source>
        <dbReference type="ARBA" id="ARBA00022527"/>
    </source>
</evidence>
<evidence type="ECO:0000313" key="14">
    <source>
        <dbReference type="Proteomes" id="UP000077255"/>
    </source>
</evidence>
<dbReference type="NCBIfam" id="NF008738">
    <property type="entry name" value="PRK11768.1"/>
    <property type="match status" value="1"/>
</dbReference>
<keyword evidence="10 11" id="KW-0346">Stress response</keyword>
<feature type="active site" evidence="11">
    <location>
        <position position="219"/>
    </location>
</feature>
<comment type="similarity">
    <text evidence="11">Belongs to the SrkA/RdoA protein kinase family.</text>
</comment>
<protein>
    <recommendedName>
        <fullName evidence="11">Stress response kinase A</fullName>
        <ecNumber evidence="11">2.7.11.1</ecNumber>
    </recommendedName>
    <alternativeName>
        <fullName evidence="11">Serine/threonine-protein kinase SrkA</fullName>
    </alternativeName>
</protein>
<dbReference type="GO" id="GO:0000287">
    <property type="term" value="F:magnesium ion binding"/>
    <property type="evidence" value="ECO:0007669"/>
    <property type="project" value="UniProtKB-UniRule"/>
</dbReference>
<reference evidence="13 14" key="1">
    <citation type="submission" date="2016-02" db="EMBL/GenBank/DDBJ databases">
        <title>Complete genome sequencing and analysis of ATSB10, Dyella thiooxydans isolated from rhizosphere soil of sunflower (Helianthus annuus L.).</title>
        <authorList>
            <person name="Lee Y."/>
            <person name="Hwangbo K."/>
            <person name="Chung H."/>
            <person name="Yoo J."/>
            <person name="Kim K.Y."/>
            <person name="Sa T.M."/>
            <person name="Um Y."/>
            <person name="Madhaiyan M."/>
        </authorList>
    </citation>
    <scope>NUCLEOTIDE SEQUENCE [LARGE SCALE GENOMIC DNA]</scope>
    <source>
        <strain evidence="13 14">ATSB10</strain>
    </source>
</reference>
<dbReference type="OrthoDB" id="5392197at2"/>
<keyword evidence="7 11" id="KW-0418">Kinase</keyword>
<keyword evidence="3 11" id="KW-0597">Phosphoprotein</keyword>
<dbReference type="Gene3D" id="1.10.510.10">
    <property type="entry name" value="Transferase(Phosphotransferase) domain 1"/>
    <property type="match status" value="1"/>
</dbReference>
<dbReference type="InterPro" id="IPR032882">
    <property type="entry name" value="SrkA/RdoA"/>
</dbReference>
<comment type="subcellular location">
    <subcellularLocation>
        <location evidence="11">Cytoplasm</location>
    </subcellularLocation>
</comment>
<dbReference type="PANTHER" id="PTHR39573">
    <property type="entry name" value="STRESS RESPONSE KINASE A"/>
    <property type="match status" value="1"/>
</dbReference>
<keyword evidence="5 11" id="KW-0479">Metal-binding</keyword>
<dbReference type="KEGG" id="dtx:ATSB10_33530"/>
<dbReference type="PANTHER" id="PTHR39573:SF1">
    <property type="entry name" value="STRESS RESPONSE KINASE A"/>
    <property type="match status" value="1"/>
</dbReference>
<evidence type="ECO:0000256" key="9">
    <source>
        <dbReference type="ARBA" id="ARBA00022842"/>
    </source>
</evidence>
<dbReference type="GO" id="GO:0004674">
    <property type="term" value="F:protein serine/threonine kinase activity"/>
    <property type="evidence" value="ECO:0007669"/>
    <property type="project" value="UniProtKB-UniRule"/>
</dbReference>
<keyword evidence="8 11" id="KW-0067">ATP-binding</keyword>
<dbReference type="InterPro" id="IPR002575">
    <property type="entry name" value="Aminoglycoside_PTrfase"/>
</dbReference>
<evidence type="ECO:0000256" key="8">
    <source>
        <dbReference type="ARBA" id="ARBA00022840"/>
    </source>
</evidence>
<dbReference type="PATRIC" id="fig|445710.3.peg.3353"/>
<keyword evidence="4 11" id="KW-0808">Transferase</keyword>
<dbReference type="GO" id="GO:0005737">
    <property type="term" value="C:cytoplasm"/>
    <property type="evidence" value="ECO:0007669"/>
    <property type="project" value="UniProtKB-SubCell"/>
</dbReference>
<comment type="catalytic activity">
    <reaction evidence="11">
        <text>L-threonyl-[protein] + ATP = O-phospho-L-threonyl-[protein] + ADP + H(+)</text>
        <dbReference type="Rhea" id="RHEA:46608"/>
        <dbReference type="Rhea" id="RHEA-COMP:11060"/>
        <dbReference type="Rhea" id="RHEA-COMP:11605"/>
        <dbReference type="ChEBI" id="CHEBI:15378"/>
        <dbReference type="ChEBI" id="CHEBI:30013"/>
        <dbReference type="ChEBI" id="CHEBI:30616"/>
        <dbReference type="ChEBI" id="CHEBI:61977"/>
        <dbReference type="ChEBI" id="CHEBI:456216"/>
        <dbReference type="EC" id="2.7.11.1"/>
    </reaction>
</comment>
<dbReference type="STRING" id="445710.ATSB10_33530"/>
<dbReference type="EC" id="2.7.11.1" evidence="11"/>
<feature type="domain" description="Aminoglycoside phosphotransferase" evidence="12">
    <location>
        <begin position="34"/>
        <end position="261"/>
    </location>
</feature>
<evidence type="ECO:0000256" key="1">
    <source>
        <dbReference type="ARBA" id="ARBA00022490"/>
    </source>
</evidence>
<evidence type="ECO:0000256" key="7">
    <source>
        <dbReference type="ARBA" id="ARBA00022777"/>
    </source>
</evidence>
<evidence type="ECO:0000256" key="11">
    <source>
        <dbReference type="HAMAP-Rule" id="MF_01497"/>
    </source>
</evidence>
<feature type="site" description="ATP" evidence="11">
    <location>
        <position position="35"/>
    </location>
</feature>
<dbReference type="Proteomes" id="UP000077255">
    <property type="component" value="Chromosome"/>
</dbReference>
<accession>A0A160N4K8</accession>
<dbReference type="GO" id="GO:0106310">
    <property type="term" value="F:protein serine kinase activity"/>
    <property type="evidence" value="ECO:0007669"/>
    <property type="project" value="RHEA"/>
</dbReference>
<dbReference type="InterPro" id="IPR011009">
    <property type="entry name" value="Kinase-like_dom_sf"/>
</dbReference>
<dbReference type="Gene3D" id="3.30.200.70">
    <property type="match status" value="1"/>
</dbReference>
<dbReference type="Gene3D" id="1.20.1270.170">
    <property type="match status" value="1"/>
</dbReference>
<evidence type="ECO:0000256" key="4">
    <source>
        <dbReference type="ARBA" id="ARBA00022679"/>
    </source>
</evidence>
<comment type="function">
    <text evidence="11">A protein kinase that phosphorylates Ser and Thr residues. Probably acts to suppress the effects of stress linked to accumulation of reactive oxygen species. Probably involved in the extracytoplasmic stress response.</text>
</comment>
<evidence type="ECO:0000313" key="13">
    <source>
        <dbReference type="EMBL" id="AND70807.1"/>
    </source>
</evidence>
<dbReference type="EMBL" id="CP014841">
    <property type="protein sequence ID" value="AND70807.1"/>
    <property type="molecule type" value="Genomic_DNA"/>
</dbReference>
<comment type="subunit">
    <text evidence="11">Monomer.</text>
</comment>
<keyword evidence="9 11" id="KW-0460">Magnesium</keyword>
<keyword evidence="14" id="KW-1185">Reference proteome</keyword>
<evidence type="ECO:0000256" key="6">
    <source>
        <dbReference type="ARBA" id="ARBA00022741"/>
    </source>
</evidence>
<dbReference type="GO" id="GO:0005524">
    <property type="term" value="F:ATP binding"/>
    <property type="evidence" value="ECO:0007669"/>
    <property type="project" value="UniProtKB-UniRule"/>
</dbReference>
<evidence type="ECO:0000256" key="5">
    <source>
        <dbReference type="ARBA" id="ARBA00022723"/>
    </source>
</evidence>
<dbReference type="AlphaFoldDB" id="A0A160N4K8"/>
<evidence type="ECO:0000256" key="3">
    <source>
        <dbReference type="ARBA" id="ARBA00022553"/>
    </source>
</evidence>
<dbReference type="HAMAP" id="MF_01497">
    <property type="entry name" value="SrkA_kinase"/>
    <property type="match status" value="1"/>
</dbReference>
<feature type="active site" description="Proton acceptor" evidence="11">
    <location>
        <position position="202"/>
    </location>
</feature>